<sequence length="180" mass="20821">MTINIEIKAKCSNPEKVREILKVEGAIYKGIDHQVDTYFNVNNGRLKLREGTIENNLISYQREEKKGPKESDYILYKTEPNTTLKDVLIRSLGIHIVVDKQREIYFIDNLKFHIDSVENLGNFIEIEAIDKGGSIGKEKLLKQCKQYMNLFGVCEEDLLSNSYSDLLEEVSYNKAKKQNR</sequence>
<dbReference type="Gene3D" id="2.40.320.10">
    <property type="entry name" value="Hypothetical Protein Pfu-838710-001"/>
    <property type="match status" value="1"/>
</dbReference>
<dbReference type="RefSeq" id="WP_012447520.1">
    <property type="nucleotide sequence ID" value="NC_010718.1"/>
</dbReference>
<dbReference type="SMART" id="SM01118">
    <property type="entry name" value="CYTH"/>
    <property type="match status" value="1"/>
</dbReference>
<dbReference type="HOGENOM" id="CLU_126397_0_0_9"/>
<dbReference type="Pfam" id="PF01928">
    <property type="entry name" value="CYTH"/>
    <property type="match status" value="1"/>
</dbReference>
<reference evidence="2 3" key="2">
    <citation type="journal article" date="2011" name="J. Bacteriol.">
        <title>Complete genome sequence of the anaerobic, halophilic alkalithermophile Natranaerobius thermophilus JW/NM-WN-LF.</title>
        <authorList>
            <person name="Zhao B."/>
            <person name="Mesbah N.M."/>
            <person name="Dalin E."/>
            <person name="Goodwin L."/>
            <person name="Nolan M."/>
            <person name="Pitluck S."/>
            <person name="Chertkov O."/>
            <person name="Brettin T.S."/>
            <person name="Han J."/>
            <person name="Larimer F.W."/>
            <person name="Land M.L."/>
            <person name="Hauser L."/>
            <person name="Kyrpides N."/>
            <person name="Wiegel J."/>
        </authorList>
    </citation>
    <scope>NUCLEOTIDE SEQUENCE [LARGE SCALE GENOMIC DNA]</scope>
    <source>
        <strain evidence="3">ATCC BAA-1301 / DSM 18059 / JW/NM-WN-LF</strain>
    </source>
</reference>
<evidence type="ECO:0000313" key="2">
    <source>
        <dbReference type="EMBL" id="ACB84643.1"/>
    </source>
</evidence>
<dbReference type="Proteomes" id="UP000001683">
    <property type="component" value="Chromosome"/>
</dbReference>
<protein>
    <submittedName>
        <fullName evidence="2">Adenylate cyclase</fullName>
    </submittedName>
</protein>
<dbReference type="eggNOG" id="COG1437">
    <property type="taxonomic scope" value="Bacteria"/>
</dbReference>
<dbReference type="EMBL" id="CP001034">
    <property type="protein sequence ID" value="ACB84643.1"/>
    <property type="molecule type" value="Genomic_DNA"/>
</dbReference>
<dbReference type="KEGG" id="nth:Nther_1059"/>
<dbReference type="InParanoid" id="B2A120"/>
<evidence type="ECO:0000259" key="1">
    <source>
        <dbReference type="PROSITE" id="PS51707"/>
    </source>
</evidence>
<dbReference type="SUPFAM" id="SSF55154">
    <property type="entry name" value="CYTH-like phosphatases"/>
    <property type="match status" value="1"/>
</dbReference>
<dbReference type="PANTHER" id="PTHR21028:SF2">
    <property type="entry name" value="CYTH DOMAIN-CONTAINING PROTEIN"/>
    <property type="match status" value="1"/>
</dbReference>
<dbReference type="AlphaFoldDB" id="B2A120"/>
<dbReference type="InterPro" id="IPR033469">
    <property type="entry name" value="CYTH-like_dom_sf"/>
</dbReference>
<dbReference type="PROSITE" id="PS51707">
    <property type="entry name" value="CYTH"/>
    <property type="match status" value="1"/>
</dbReference>
<accession>B2A120</accession>
<dbReference type="STRING" id="457570.Nther_1059"/>
<proteinExistence type="predicted"/>
<dbReference type="OrthoDB" id="271656at2"/>
<organism evidence="2 3">
    <name type="scientific">Natranaerobius thermophilus (strain ATCC BAA-1301 / DSM 18059 / JW/NM-WN-LF)</name>
    <dbReference type="NCBI Taxonomy" id="457570"/>
    <lineage>
        <taxon>Bacteria</taxon>
        <taxon>Bacillati</taxon>
        <taxon>Bacillota</taxon>
        <taxon>Clostridia</taxon>
        <taxon>Natranaerobiales</taxon>
        <taxon>Natranaerobiaceae</taxon>
        <taxon>Natranaerobius</taxon>
    </lineage>
</organism>
<name>B2A120_NATTJ</name>
<evidence type="ECO:0000313" key="3">
    <source>
        <dbReference type="Proteomes" id="UP000001683"/>
    </source>
</evidence>
<reference evidence="2 3" key="1">
    <citation type="submission" date="2008-04" db="EMBL/GenBank/DDBJ databases">
        <title>Complete sequence of chromosome of Natranaerobius thermophilus JW/NM-WN-LF.</title>
        <authorList>
            <consortium name="US DOE Joint Genome Institute"/>
            <person name="Copeland A."/>
            <person name="Lucas S."/>
            <person name="Lapidus A."/>
            <person name="Glavina del Rio T."/>
            <person name="Dalin E."/>
            <person name="Tice H."/>
            <person name="Bruce D."/>
            <person name="Goodwin L."/>
            <person name="Pitluck S."/>
            <person name="Chertkov O."/>
            <person name="Brettin T."/>
            <person name="Detter J.C."/>
            <person name="Han C."/>
            <person name="Kuske C.R."/>
            <person name="Schmutz J."/>
            <person name="Larimer F."/>
            <person name="Land M."/>
            <person name="Hauser L."/>
            <person name="Kyrpides N."/>
            <person name="Lykidis A."/>
            <person name="Mesbah N.M."/>
            <person name="Wiegel J."/>
        </authorList>
    </citation>
    <scope>NUCLEOTIDE SEQUENCE [LARGE SCALE GENOMIC DNA]</scope>
    <source>
        <strain evidence="3">ATCC BAA-1301 / DSM 18059 / JW/NM-WN-LF</strain>
    </source>
</reference>
<dbReference type="InterPro" id="IPR008173">
    <property type="entry name" value="Adenylyl_cyclase_CyaB"/>
</dbReference>
<dbReference type="InterPro" id="IPR023577">
    <property type="entry name" value="CYTH_domain"/>
</dbReference>
<dbReference type="PANTHER" id="PTHR21028">
    <property type="entry name" value="SI:CH211-156B7.4"/>
    <property type="match status" value="1"/>
</dbReference>
<gene>
    <name evidence="2" type="ordered locus">Nther_1059</name>
</gene>
<keyword evidence="3" id="KW-1185">Reference proteome</keyword>
<feature type="domain" description="CYTH" evidence="1">
    <location>
        <begin position="2"/>
        <end position="169"/>
    </location>
</feature>
<dbReference type="CDD" id="cd07890">
    <property type="entry name" value="CYTH-like_AC_IV-like"/>
    <property type="match status" value="1"/>
</dbReference>